<evidence type="ECO:0000256" key="1">
    <source>
        <dbReference type="SAM" id="MobiDB-lite"/>
    </source>
</evidence>
<dbReference type="AlphaFoldDB" id="A0A4Z2J0K9"/>
<comment type="caution">
    <text evidence="2">The sequence shown here is derived from an EMBL/GenBank/DDBJ whole genome shotgun (WGS) entry which is preliminary data.</text>
</comment>
<feature type="region of interest" description="Disordered" evidence="1">
    <location>
        <begin position="53"/>
        <end position="74"/>
    </location>
</feature>
<keyword evidence="3" id="KW-1185">Reference proteome</keyword>
<evidence type="ECO:0000313" key="2">
    <source>
        <dbReference type="EMBL" id="TNN83208.1"/>
    </source>
</evidence>
<feature type="compositionally biased region" description="Basic and acidic residues" evidence="1">
    <location>
        <begin position="19"/>
        <end position="32"/>
    </location>
</feature>
<name>A0A4Z2J0K9_9TELE</name>
<sequence>MSIAADTNPNGFARFASDARRGSDWCSRRSEGGKPYATISNGQADTSVRCDGCHGGPEMEGRKEGRKRGRKEAEVMGARATITGGLRDDARGVHAFMGIMMPSRLGVMACWEQQRGEAEIAAEGARR</sequence>
<organism evidence="2 3">
    <name type="scientific">Liparis tanakae</name>
    <name type="common">Tanaka's snailfish</name>
    <dbReference type="NCBI Taxonomy" id="230148"/>
    <lineage>
        <taxon>Eukaryota</taxon>
        <taxon>Metazoa</taxon>
        <taxon>Chordata</taxon>
        <taxon>Craniata</taxon>
        <taxon>Vertebrata</taxon>
        <taxon>Euteleostomi</taxon>
        <taxon>Actinopterygii</taxon>
        <taxon>Neopterygii</taxon>
        <taxon>Teleostei</taxon>
        <taxon>Neoteleostei</taxon>
        <taxon>Acanthomorphata</taxon>
        <taxon>Eupercaria</taxon>
        <taxon>Perciformes</taxon>
        <taxon>Cottioidei</taxon>
        <taxon>Cottales</taxon>
        <taxon>Liparidae</taxon>
        <taxon>Liparis</taxon>
    </lineage>
</organism>
<protein>
    <submittedName>
        <fullName evidence="2">Uncharacterized protein</fullName>
    </submittedName>
</protein>
<gene>
    <name evidence="2" type="ORF">EYF80_006541</name>
</gene>
<accession>A0A4Z2J0K9</accession>
<evidence type="ECO:0000313" key="3">
    <source>
        <dbReference type="Proteomes" id="UP000314294"/>
    </source>
</evidence>
<dbReference type="EMBL" id="SRLO01000034">
    <property type="protein sequence ID" value="TNN83208.1"/>
    <property type="molecule type" value="Genomic_DNA"/>
</dbReference>
<dbReference type="Proteomes" id="UP000314294">
    <property type="component" value="Unassembled WGS sequence"/>
</dbReference>
<proteinExistence type="predicted"/>
<feature type="region of interest" description="Disordered" evidence="1">
    <location>
        <begin position="19"/>
        <end position="41"/>
    </location>
</feature>
<reference evidence="2 3" key="1">
    <citation type="submission" date="2019-03" db="EMBL/GenBank/DDBJ databases">
        <title>First draft genome of Liparis tanakae, snailfish: a comprehensive survey of snailfish specific genes.</title>
        <authorList>
            <person name="Kim W."/>
            <person name="Song I."/>
            <person name="Jeong J.-H."/>
            <person name="Kim D."/>
            <person name="Kim S."/>
            <person name="Ryu S."/>
            <person name="Song J.Y."/>
            <person name="Lee S.K."/>
        </authorList>
    </citation>
    <scope>NUCLEOTIDE SEQUENCE [LARGE SCALE GENOMIC DNA]</scope>
    <source>
        <tissue evidence="2">Muscle</tissue>
    </source>
</reference>